<organism evidence="2 3">
    <name type="scientific">Serratia proteamaculans</name>
    <dbReference type="NCBI Taxonomy" id="28151"/>
    <lineage>
        <taxon>Bacteria</taxon>
        <taxon>Pseudomonadati</taxon>
        <taxon>Pseudomonadota</taxon>
        <taxon>Gammaproteobacteria</taxon>
        <taxon>Enterobacterales</taxon>
        <taxon>Yersiniaceae</taxon>
        <taxon>Serratia</taxon>
    </lineage>
</organism>
<proteinExistence type="predicted"/>
<evidence type="ECO:0000313" key="3">
    <source>
        <dbReference type="Proteomes" id="UP000639004"/>
    </source>
</evidence>
<dbReference type="Pfam" id="PF08808">
    <property type="entry name" value="RES"/>
    <property type="match status" value="1"/>
</dbReference>
<keyword evidence="3" id="KW-1185">Reference proteome</keyword>
<comment type="caution">
    <text evidence="2">The sequence shown here is derived from an EMBL/GenBank/DDBJ whole genome shotgun (WGS) entry which is preliminary data.</text>
</comment>
<dbReference type="RefSeq" id="WP_129938356.1">
    <property type="nucleotide sequence ID" value="NZ_CAMITK010000003.1"/>
</dbReference>
<protein>
    <submittedName>
        <fullName evidence="2">RES family NAD+ phosphorylase</fullName>
    </submittedName>
</protein>
<evidence type="ECO:0000313" key="2">
    <source>
        <dbReference type="EMBL" id="MBI6179835.1"/>
    </source>
</evidence>
<reference evidence="2 3" key="1">
    <citation type="submission" date="2020-12" db="EMBL/GenBank/DDBJ databases">
        <title>Enhanced detection system for hospital associated transmission using whole genome sequencing surveillance.</title>
        <authorList>
            <person name="Harrison L.H."/>
            <person name="Van Tyne D."/>
            <person name="Marsh J.W."/>
            <person name="Griffith M.P."/>
            <person name="Snyder D.J."/>
            <person name="Cooper V.S."/>
            <person name="Mustapha M."/>
        </authorList>
    </citation>
    <scope>NUCLEOTIDE SEQUENCE [LARGE SCALE GENOMIC DNA]</scope>
    <source>
        <strain evidence="2 3">SER00238</strain>
    </source>
</reference>
<sequence length="468" mass="53377">MLEEKFICYRCVSDKHVKARIKNEGNREQNCSYCPKEVKNISVERLGEWVDTMFDNYYKRGGYDYSGNARGEEAAFIIEEDLGVDNGAAADIYQSMQSNPSIDSNYYDNEAKYEADTTFVPIKNIRGHYDTKWEEITRSLKHESRFFNKDAKTFLDELFKDIHAMRTDESGSAIKSYTPVDIFYRARSFTELSEVEKALSQPERYLGPPPPDSAKSGRMNALGVPVFYGALSPETAMAEIRPVVGSWIIVAQFRPLRDLRILDLSSMNFIPPVGASKFDPEHLQVREKIRFLKTLAHKLTIPVLNGANGHEYLMTQAVAEYLGLYEGFDLDGITFKSTQVNNDDANIDITNIVLFNKSAKVKNTEAGNNDLKYAVTLFECEDEDEDGSPYYELNPKIRRIIKPPKNITFSTRHIAANESKLALELDVEKILVKRLKGIMFSVDDYEVELGSDTESQHGYYEDNNEQEF</sequence>
<dbReference type="SMART" id="SM00953">
    <property type="entry name" value="RES"/>
    <property type="match status" value="1"/>
</dbReference>
<dbReference type="InterPro" id="IPR014914">
    <property type="entry name" value="RES_dom"/>
</dbReference>
<accession>A0ABS0TNA2</accession>
<dbReference type="EMBL" id="JAEHSL010000002">
    <property type="protein sequence ID" value="MBI6179835.1"/>
    <property type="molecule type" value="Genomic_DNA"/>
</dbReference>
<evidence type="ECO:0000259" key="1">
    <source>
        <dbReference type="SMART" id="SM00953"/>
    </source>
</evidence>
<feature type="domain" description="RES" evidence="1">
    <location>
        <begin position="202"/>
        <end position="367"/>
    </location>
</feature>
<name>A0ABS0TNA2_SERPR</name>
<dbReference type="Proteomes" id="UP000639004">
    <property type="component" value="Unassembled WGS sequence"/>
</dbReference>
<gene>
    <name evidence="2" type="ORF">JEQ07_05395</name>
</gene>